<accession>A0A5J4ZIY4</accession>
<evidence type="ECO:0000313" key="1">
    <source>
        <dbReference type="EMBL" id="KAA8517516.1"/>
    </source>
</evidence>
<keyword evidence="2" id="KW-1185">Reference proteome</keyword>
<dbReference type="EMBL" id="CM018051">
    <property type="protein sequence ID" value="KAA8517516.1"/>
    <property type="molecule type" value="Genomic_DNA"/>
</dbReference>
<protein>
    <submittedName>
        <fullName evidence="1">Uncharacterized protein</fullName>
    </submittedName>
</protein>
<name>A0A5J4ZIY4_9ASTE</name>
<dbReference type="OrthoDB" id="10502918at2759"/>
<reference evidence="1 2" key="1">
    <citation type="submission" date="2019-09" db="EMBL/GenBank/DDBJ databases">
        <title>A chromosome-level genome assembly of the Chinese tupelo Nyssa sinensis.</title>
        <authorList>
            <person name="Yang X."/>
            <person name="Kang M."/>
            <person name="Yang Y."/>
            <person name="Xiong H."/>
            <person name="Wang M."/>
            <person name="Zhang Z."/>
            <person name="Wang Z."/>
            <person name="Wu H."/>
            <person name="Ma T."/>
            <person name="Liu J."/>
            <person name="Xi Z."/>
        </authorList>
    </citation>
    <scope>NUCLEOTIDE SEQUENCE [LARGE SCALE GENOMIC DNA]</scope>
    <source>
        <strain evidence="1">J267</strain>
        <tissue evidence="1">Leaf</tissue>
    </source>
</reference>
<proteinExistence type="predicted"/>
<organism evidence="1 2">
    <name type="scientific">Nyssa sinensis</name>
    <dbReference type="NCBI Taxonomy" id="561372"/>
    <lineage>
        <taxon>Eukaryota</taxon>
        <taxon>Viridiplantae</taxon>
        <taxon>Streptophyta</taxon>
        <taxon>Embryophyta</taxon>
        <taxon>Tracheophyta</taxon>
        <taxon>Spermatophyta</taxon>
        <taxon>Magnoliopsida</taxon>
        <taxon>eudicotyledons</taxon>
        <taxon>Gunneridae</taxon>
        <taxon>Pentapetalae</taxon>
        <taxon>asterids</taxon>
        <taxon>Cornales</taxon>
        <taxon>Nyssaceae</taxon>
        <taxon>Nyssa</taxon>
    </lineage>
</organism>
<dbReference type="AlphaFoldDB" id="A0A5J4ZIY4"/>
<evidence type="ECO:0000313" key="2">
    <source>
        <dbReference type="Proteomes" id="UP000325577"/>
    </source>
</evidence>
<sequence>METSCASCSRAHLPSQEKSDKVFVAATSLELPSLVQGSFVLVGESRKEAVRESGLASRKDSSLGALMIPNAGAYDLVPLDCLPFVVIYPNQGNEGHMGQEVLQIGDVSDWVRGNFRRVSHSLGMAAQGFEGKLLQLYIEIEDYNLRERKEWPVQGSGEAVGNSSITRPHVGGLYSTPDVQSLWSYD</sequence>
<gene>
    <name evidence="1" type="ORF">F0562_017854</name>
</gene>
<dbReference type="Proteomes" id="UP000325577">
    <property type="component" value="Linkage Group LG8"/>
</dbReference>